<feature type="domain" description="RSE1/DDB1/CPSF1 first beta-propeller" evidence="4">
    <location>
        <begin position="140"/>
        <end position="371"/>
    </location>
</feature>
<evidence type="ECO:0000256" key="1">
    <source>
        <dbReference type="ARBA" id="ARBA00004123"/>
    </source>
</evidence>
<dbReference type="Gene3D" id="2.130.10.10">
    <property type="entry name" value="YVTN repeat-like/Quinoprotein amine dehydrogenase"/>
    <property type="match status" value="2"/>
</dbReference>
<dbReference type="Pfam" id="PF10433">
    <property type="entry name" value="Beta-prop_RSE1_1st"/>
    <property type="match status" value="1"/>
</dbReference>
<accession>A0A875RX97</accession>
<dbReference type="RefSeq" id="XP_038776728.1">
    <property type="nucleotide sequence ID" value="XM_038920800.1"/>
</dbReference>
<organism evidence="5 6">
    <name type="scientific">Eeniella nana</name>
    <name type="common">Yeast</name>
    <name type="synonym">Brettanomyces nanus</name>
    <dbReference type="NCBI Taxonomy" id="13502"/>
    <lineage>
        <taxon>Eukaryota</taxon>
        <taxon>Fungi</taxon>
        <taxon>Dikarya</taxon>
        <taxon>Ascomycota</taxon>
        <taxon>Saccharomycotina</taxon>
        <taxon>Pichiomycetes</taxon>
        <taxon>Pichiales</taxon>
        <taxon>Pichiaceae</taxon>
        <taxon>Brettanomyces</taxon>
    </lineage>
</organism>
<sequence>MASMSLVLQDEIEHPGVIIASFGFKTEVDGDSTNDHVFMIRPFLVELHRLNLKKQTTSVISKFETKYRIVAANHILSDGQKGEWLLLLNELNQLMVVSPTLIDSNQLKLTVIQTFHIHDYLNRQNNVVDVDKGILTVPSSTPSLEVDPQQRFIIVHSCRCFLLVFELRPSKLDLAERASKNRPPKQVEKNSKAALLNAFKVFEDPYVVTVGSDPIISIRFLSGPSEVDNVNNFWFGMITRDISLRYSLEWYRIYKLRRLSVKKVKKMTPLDSKPTLVYSLSGCNALLIVCGLIQYCYPAPNCEMHCQLDDVKTVGSYAKKRFVTVEASSVAVFVSACNISTTRLLLCSQKGGYYILEVKEKTEKSRTNNSSISERLDPDKMILPSEKNECFDLEKWEVCKCGEEGLRCDYLIGTSAKDSFFGVSALGSFGFSKISSPSQSLKTVTTYQCLPVIFLSSHNSQRMMYAKGNYQGTYLNYGEETLNIPDAAVRKVILMDSTLFGLLFVVLTESHIADDTNDPDSMNIQDRITIYDSNFKKISCYEFDPGRNCVDLLSLEGFKCHLDENDESLTGLDNQMSNSFLAVSTFLDDTNVEKSEILFFIIEDDSADMLRLSTMAILNKELNQILKLNENKCLLLGPHSMFWITITASQKEESICYKIVLASKCLGLPCGYITQVAKLDSDGKELLVADSIEGLYYVKFHDSADKITKVTRILSGVNITTFAMICRDGIAVCDLLGNFYLLLIDDKKQLSIVTQLNLMAGAIGAIDSTLTMRDVRLKDLFSNESAKSSICTVGTNEGAVIGIYGVGRNHNINTLTNYQSYLGVHYSNLIDTDPNKNEDNEKKKWKTMELPSSTKEAKMNLEVHTQMTLDSWYQNESFIEQKFLRLLPGYNFLRIHNAFENTLPEISIVDIRYIKLKTILYGVTKPKDIEDFD</sequence>
<dbReference type="GO" id="GO:0003676">
    <property type="term" value="F:nucleic acid binding"/>
    <property type="evidence" value="ECO:0007669"/>
    <property type="project" value="InterPro"/>
</dbReference>
<keyword evidence="6" id="KW-1185">Reference proteome</keyword>
<dbReference type="AlphaFoldDB" id="A0A875RX97"/>
<reference evidence="5" key="1">
    <citation type="submission" date="2020-10" db="EMBL/GenBank/DDBJ databases">
        <authorList>
            <person name="Roach M.J.R."/>
        </authorList>
    </citation>
    <scope>NUCLEOTIDE SEQUENCE</scope>
    <source>
        <strain evidence="5">CBS 1945</strain>
    </source>
</reference>
<dbReference type="Pfam" id="PF03178">
    <property type="entry name" value="CPSF_A"/>
    <property type="match status" value="1"/>
</dbReference>
<evidence type="ECO:0000259" key="3">
    <source>
        <dbReference type="Pfam" id="PF03178"/>
    </source>
</evidence>
<dbReference type="InterPro" id="IPR015943">
    <property type="entry name" value="WD40/YVTN_repeat-like_dom_sf"/>
</dbReference>
<name>A0A875RX97_EENNA</name>
<dbReference type="InterPro" id="IPR018846">
    <property type="entry name" value="Beta-prop_RSE1/DDB1/CPSF1_1st"/>
</dbReference>
<protein>
    <recommendedName>
        <fullName evidence="7">Cleavage/polyadenylation specificity factor A subunit C-terminal domain-containing protein</fullName>
    </recommendedName>
</protein>
<comment type="subcellular location">
    <subcellularLocation>
        <location evidence="1">Nucleus</location>
    </subcellularLocation>
</comment>
<dbReference type="GO" id="GO:0005634">
    <property type="term" value="C:nucleus"/>
    <property type="evidence" value="ECO:0007669"/>
    <property type="project" value="UniProtKB-SubCell"/>
</dbReference>
<keyword evidence="2" id="KW-0507">mRNA processing</keyword>
<evidence type="ECO:0000313" key="5">
    <source>
        <dbReference type="EMBL" id="QPG73163.1"/>
    </source>
</evidence>
<proteinExistence type="predicted"/>
<evidence type="ECO:0000259" key="4">
    <source>
        <dbReference type="Pfam" id="PF10433"/>
    </source>
</evidence>
<feature type="domain" description="RSE1/DDB1/CPSF1 C-terminal" evidence="3">
    <location>
        <begin position="675"/>
        <end position="838"/>
    </location>
</feature>
<evidence type="ECO:0000256" key="2">
    <source>
        <dbReference type="ARBA" id="ARBA00022664"/>
    </source>
</evidence>
<dbReference type="Proteomes" id="UP000662931">
    <property type="component" value="Chromosome 1"/>
</dbReference>
<dbReference type="GeneID" id="62193870"/>
<gene>
    <name evidence="5" type="ORF">FOA43_000469</name>
</gene>
<dbReference type="OrthoDB" id="3997759at2759"/>
<dbReference type="EMBL" id="CP064812">
    <property type="protein sequence ID" value="QPG73163.1"/>
    <property type="molecule type" value="Genomic_DNA"/>
</dbReference>
<dbReference type="KEGG" id="bnn:FOA43_000469"/>
<dbReference type="InterPro" id="IPR004871">
    <property type="entry name" value="RSE1/DDB1/CPSF1_C"/>
</dbReference>
<evidence type="ECO:0008006" key="7">
    <source>
        <dbReference type="Google" id="ProtNLM"/>
    </source>
</evidence>
<evidence type="ECO:0000313" key="6">
    <source>
        <dbReference type="Proteomes" id="UP000662931"/>
    </source>
</evidence>